<evidence type="ECO:0000313" key="1">
    <source>
        <dbReference type="EMBL" id="KAF9521931.1"/>
    </source>
</evidence>
<name>A0A9P6E3N1_9AGAR</name>
<keyword evidence="2" id="KW-1185">Reference proteome</keyword>
<gene>
    <name evidence="1" type="ORF">CPB83DRAFT_840866</name>
</gene>
<accession>A0A9P6E3N1</accession>
<reference evidence="1" key="1">
    <citation type="submission" date="2020-11" db="EMBL/GenBank/DDBJ databases">
        <authorList>
            <consortium name="DOE Joint Genome Institute"/>
            <person name="Ahrendt S."/>
            <person name="Riley R."/>
            <person name="Andreopoulos W."/>
            <person name="Labutti K."/>
            <person name="Pangilinan J."/>
            <person name="Ruiz-Duenas F.J."/>
            <person name="Barrasa J.M."/>
            <person name="Sanchez-Garcia M."/>
            <person name="Camarero S."/>
            <person name="Miyauchi S."/>
            <person name="Serrano A."/>
            <person name="Linde D."/>
            <person name="Babiker R."/>
            <person name="Drula E."/>
            <person name="Ayuso-Fernandez I."/>
            <person name="Pacheco R."/>
            <person name="Padilla G."/>
            <person name="Ferreira P."/>
            <person name="Barriuso J."/>
            <person name="Kellner H."/>
            <person name="Castanera R."/>
            <person name="Alfaro M."/>
            <person name="Ramirez L."/>
            <person name="Pisabarro A.G."/>
            <person name="Kuo A."/>
            <person name="Tritt A."/>
            <person name="Lipzen A."/>
            <person name="He G."/>
            <person name="Yan M."/>
            <person name="Ng V."/>
            <person name="Cullen D."/>
            <person name="Martin F."/>
            <person name="Rosso M.-N."/>
            <person name="Henrissat B."/>
            <person name="Hibbett D."/>
            <person name="Martinez A.T."/>
            <person name="Grigoriev I.V."/>
        </authorList>
    </citation>
    <scope>NUCLEOTIDE SEQUENCE</scope>
    <source>
        <strain evidence="1">CBS 506.95</strain>
    </source>
</reference>
<evidence type="ECO:0000313" key="2">
    <source>
        <dbReference type="Proteomes" id="UP000807306"/>
    </source>
</evidence>
<protein>
    <submittedName>
        <fullName evidence="1">Uncharacterized protein</fullName>
    </submittedName>
</protein>
<dbReference type="AlphaFoldDB" id="A0A9P6E3N1"/>
<comment type="caution">
    <text evidence="1">The sequence shown here is derived from an EMBL/GenBank/DDBJ whole genome shotgun (WGS) entry which is preliminary data.</text>
</comment>
<organism evidence="1 2">
    <name type="scientific">Crepidotus variabilis</name>
    <dbReference type="NCBI Taxonomy" id="179855"/>
    <lineage>
        <taxon>Eukaryota</taxon>
        <taxon>Fungi</taxon>
        <taxon>Dikarya</taxon>
        <taxon>Basidiomycota</taxon>
        <taxon>Agaricomycotina</taxon>
        <taxon>Agaricomycetes</taxon>
        <taxon>Agaricomycetidae</taxon>
        <taxon>Agaricales</taxon>
        <taxon>Agaricineae</taxon>
        <taxon>Crepidotaceae</taxon>
        <taxon>Crepidotus</taxon>
    </lineage>
</organism>
<sequence length="229" mass="26167">MYFASDPAFLQLAQFRAITNIQLLHPIGHSKIKTSLENLCYHGQPDRQVTTLVLTFSFRGTEESILALWALGKTLHGVKNLIIYCQSLNALAISQFLLEKPLLFLNLQSFGANITTAETLTFQTKISHALILQKSHLYGISRSRVGFVEAQFGPVQWAQTQNGRWQELSNFLPRKDSRLFIDDKDEDEDDHQSDDEYKHSFFFDVEEQPVYIFDTFKPCCCCILPNAAI</sequence>
<dbReference type="EMBL" id="MU157973">
    <property type="protein sequence ID" value="KAF9521931.1"/>
    <property type="molecule type" value="Genomic_DNA"/>
</dbReference>
<dbReference type="Proteomes" id="UP000807306">
    <property type="component" value="Unassembled WGS sequence"/>
</dbReference>
<proteinExistence type="predicted"/>